<keyword evidence="2" id="KW-1185">Reference proteome</keyword>
<sequence>MAEPLQDHPPEDIQLEGERPDVSTHDPSTPPEAERESKHETYPDPEAQNMVIESLRSQIQDLFSQVAQLNGKLVGSYDRVSHLEDQLHDSSNELRSASVKISQLELERSQHLSALNSGLLVERTHVTAELTRLMEKATEEAARRGKAESARAQIEKELDDLSAGLFGQANTMVAEARLARAASERKVEETERALKGAEEAIANMQLHMQGLHEEKEEALRQVEELRVTVGKGKWTRRDSSMPATVPRHILNCTSQYQDFLSFVTHIRELRQKSNILPLITTVNHPWLARLQLEDSDPTVRLELSSSINWMNRRSVLLAIQQGQLDIEPVSSETFLQEHAAAQTGISSLGTGSNIICGLCGAFIMQDSSKSPTGMFQRQLSLPTNAWSTSLFMGRQNSKSATSLQLPGGIPTLTTIYIFRLAADSYNTPQPGKSRPMYPLCTSGWCLNRLRTTCNLWAFVRAGIMEKLWEEVSLAASRRTSTADTSSQSEPEKQRENSAPPPAPPLRGRFGKFWERASSLGVGVVEKTSTEPEKDRKNEEDAKKLPSPPPEPEEPPPKRFIPPLPSAGTQASAPPQLPPRIQSQAETPVPPIEEPVPPQGGGVPFGHDGHDRPQPAEQSSQSSTSPVEPSELNKPEPVVEKPRPPVLPPRAPRHPPTDTVRPGTPSAIPLPDSRPSTPTPTTTIERRTSLPPTSTTSDPSRSSSPAPGSGGAPPPIPRRAPARARPLSLRPSTPLNQPPINPPEDKREETKELDADPSVTLNEPANPTVDGITPLPVVDVVSGPEPEIIKPIFTKAEPQNSGVGVTQISEVSGSITVAEESTTSTVDDMQDATGGGSGLANNQNLVGNKSWEDKTWKEVIRLREEMFCARMGIVR</sequence>
<comment type="caution">
    <text evidence="1">The sequence shown here is derived from an EMBL/GenBank/DDBJ whole genome shotgun (WGS) entry which is preliminary data.</text>
</comment>
<evidence type="ECO:0000313" key="1">
    <source>
        <dbReference type="EMBL" id="KAF9653473.1"/>
    </source>
</evidence>
<reference evidence="1" key="1">
    <citation type="submission" date="2019-10" db="EMBL/GenBank/DDBJ databases">
        <authorList>
            <consortium name="DOE Joint Genome Institute"/>
            <person name="Kuo A."/>
            <person name="Miyauchi S."/>
            <person name="Kiss E."/>
            <person name="Drula E."/>
            <person name="Kohler A."/>
            <person name="Sanchez-Garcia M."/>
            <person name="Andreopoulos B."/>
            <person name="Barry K.W."/>
            <person name="Bonito G."/>
            <person name="Buee M."/>
            <person name="Carver A."/>
            <person name="Chen C."/>
            <person name="Cichocki N."/>
            <person name="Clum A."/>
            <person name="Culley D."/>
            <person name="Crous P.W."/>
            <person name="Fauchery L."/>
            <person name="Girlanda M."/>
            <person name="Hayes R."/>
            <person name="Keri Z."/>
            <person name="Labutti K."/>
            <person name="Lipzen A."/>
            <person name="Lombard V."/>
            <person name="Magnuson J."/>
            <person name="Maillard F."/>
            <person name="Morin E."/>
            <person name="Murat C."/>
            <person name="Nolan M."/>
            <person name="Ohm R."/>
            <person name="Pangilinan J."/>
            <person name="Pereira M."/>
            <person name="Perotto S."/>
            <person name="Peter M."/>
            <person name="Riley R."/>
            <person name="Sitrit Y."/>
            <person name="Stielow B."/>
            <person name="Szollosi G."/>
            <person name="Zifcakova L."/>
            <person name="Stursova M."/>
            <person name="Spatafora J.W."/>
            <person name="Tedersoo L."/>
            <person name="Vaario L.-M."/>
            <person name="Yamada A."/>
            <person name="Yan M."/>
            <person name="Wang P."/>
            <person name="Xu J."/>
            <person name="Bruns T."/>
            <person name="Baldrian P."/>
            <person name="Vilgalys R."/>
            <person name="Henrissat B."/>
            <person name="Grigoriev I.V."/>
            <person name="Hibbett D."/>
            <person name="Nagy L.G."/>
            <person name="Martin F.M."/>
        </authorList>
    </citation>
    <scope>NUCLEOTIDE SEQUENCE</scope>
    <source>
        <strain evidence="1">P2</strain>
    </source>
</reference>
<protein>
    <submittedName>
        <fullName evidence="1">Uncharacterized protein</fullName>
    </submittedName>
</protein>
<reference evidence="1" key="2">
    <citation type="journal article" date="2020" name="Nat. Commun.">
        <title>Large-scale genome sequencing of mycorrhizal fungi provides insights into the early evolution of symbiotic traits.</title>
        <authorList>
            <person name="Miyauchi S."/>
            <person name="Kiss E."/>
            <person name="Kuo A."/>
            <person name="Drula E."/>
            <person name="Kohler A."/>
            <person name="Sanchez-Garcia M."/>
            <person name="Morin E."/>
            <person name="Andreopoulos B."/>
            <person name="Barry K.W."/>
            <person name="Bonito G."/>
            <person name="Buee M."/>
            <person name="Carver A."/>
            <person name="Chen C."/>
            <person name="Cichocki N."/>
            <person name="Clum A."/>
            <person name="Culley D."/>
            <person name="Crous P.W."/>
            <person name="Fauchery L."/>
            <person name="Girlanda M."/>
            <person name="Hayes R.D."/>
            <person name="Keri Z."/>
            <person name="LaButti K."/>
            <person name="Lipzen A."/>
            <person name="Lombard V."/>
            <person name="Magnuson J."/>
            <person name="Maillard F."/>
            <person name="Murat C."/>
            <person name="Nolan M."/>
            <person name="Ohm R.A."/>
            <person name="Pangilinan J."/>
            <person name="Pereira M.F."/>
            <person name="Perotto S."/>
            <person name="Peter M."/>
            <person name="Pfister S."/>
            <person name="Riley R."/>
            <person name="Sitrit Y."/>
            <person name="Stielow J.B."/>
            <person name="Szollosi G."/>
            <person name="Zifcakova L."/>
            <person name="Stursova M."/>
            <person name="Spatafora J.W."/>
            <person name="Tedersoo L."/>
            <person name="Vaario L.M."/>
            <person name="Yamada A."/>
            <person name="Yan M."/>
            <person name="Wang P."/>
            <person name="Xu J."/>
            <person name="Bruns T."/>
            <person name="Baldrian P."/>
            <person name="Vilgalys R."/>
            <person name="Dunand C."/>
            <person name="Henrissat B."/>
            <person name="Grigoriev I.V."/>
            <person name="Hibbett D."/>
            <person name="Nagy L.G."/>
            <person name="Martin F.M."/>
        </authorList>
    </citation>
    <scope>NUCLEOTIDE SEQUENCE</scope>
    <source>
        <strain evidence="1">P2</strain>
    </source>
</reference>
<proteinExistence type="predicted"/>
<name>A0ACB6ZVG3_THEGA</name>
<organism evidence="1 2">
    <name type="scientific">Thelephora ganbajun</name>
    <name type="common">Ganba fungus</name>
    <dbReference type="NCBI Taxonomy" id="370292"/>
    <lineage>
        <taxon>Eukaryota</taxon>
        <taxon>Fungi</taxon>
        <taxon>Dikarya</taxon>
        <taxon>Basidiomycota</taxon>
        <taxon>Agaricomycotina</taxon>
        <taxon>Agaricomycetes</taxon>
        <taxon>Thelephorales</taxon>
        <taxon>Thelephoraceae</taxon>
        <taxon>Thelephora</taxon>
    </lineage>
</organism>
<accession>A0ACB6ZVG3</accession>
<dbReference type="Proteomes" id="UP000886501">
    <property type="component" value="Unassembled WGS sequence"/>
</dbReference>
<gene>
    <name evidence="1" type="ORF">BDM02DRAFT_3107336</name>
</gene>
<dbReference type="EMBL" id="MU117963">
    <property type="protein sequence ID" value="KAF9653473.1"/>
    <property type="molecule type" value="Genomic_DNA"/>
</dbReference>
<evidence type="ECO:0000313" key="2">
    <source>
        <dbReference type="Proteomes" id="UP000886501"/>
    </source>
</evidence>